<feature type="domain" description="HTH tetR-type" evidence="5">
    <location>
        <begin position="10"/>
        <end position="70"/>
    </location>
</feature>
<dbReference type="GO" id="GO:0000976">
    <property type="term" value="F:transcription cis-regulatory region binding"/>
    <property type="evidence" value="ECO:0007669"/>
    <property type="project" value="TreeGrafter"/>
</dbReference>
<evidence type="ECO:0000256" key="3">
    <source>
        <dbReference type="ARBA" id="ARBA00023163"/>
    </source>
</evidence>
<dbReference type="Gene3D" id="1.10.357.10">
    <property type="entry name" value="Tetracycline Repressor, domain 2"/>
    <property type="match status" value="1"/>
</dbReference>
<dbReference type="STRING" id="1943.AQJ64_07775"/>
<dbReference type="Proteomes" id="UP000052982">
    <property type="component" value="Unassembled WGS sequence"/>
</dbReference>
<dbReference type="InterPro" id="IPR001647">
    <property type="entry name" value="HTH_TetR"/>
</dbReference>
<gene>
    <name evidence="6" type="ORF">AQJ64_07775</name>
</gene>
<dbReference type="RefSeq" id="WP_055632989.1">
    <property type="nucleotide sequence ID" value="NZ_KQ948764.1"/>
</dbReference>
<protein>
    <submittedName>
        <fullName evidence="6">TetR family transcriptional regulator</fullName>
    </submittedName>
</protein>
<organism evidence="6 7">
    <name type="scientific">Streptomyces griseoruber</name>
    <dbReference type="NCBI Taxonomy" id="1943"/>
    <lineage>
        <taxon>Bacteria</taxon>
        <taxon>Bacillati</taxon>
        <taxon>Actinomycetota</taxon>
        <taxon>Actinomycetes</taxon>
        <taxon>Kitasatosporales</taxon>
        <taxon>Streptomycetaceae</taxon>
        <taxon>Streptomyces</taxon>
    </lineage>
</organism>
<dbReference type="Pfam" id="PF00440">
    <property type="entry name" value="TetR_N"/>
    <property type="match status" value="1"/>
</dbReference>
<dbReference type="AlphaFoldDB" id="A0A101T7A0"/>
<accession>A0A101T7A0</accession>
<dbReference type="InterPro" id="IPR050109">
    <property type="entry name" value="HTH-type_TetR-like_transc_reg"/>
</dbReference>
<dbReference type="PROSITE" id="PS50977">
    <property type="entry name" value="HTH_TETR_2"/>
    <property type="match status" value="1"/>
</dbReference>
<evidence type="ECO:0000256" key="4">
    <source>
        <dbReference type="PROSITE-ProRule" id="PRU00335"/>
    </source>
</evidence>
<proteinExistence type="predicted"/>
<reference evidence="6 7" key="1">
    <citation type="submission" date="2015-10" db="EMBL/GenBank/DDBJ databases">
        <title>Draft genome sequence of Streptomyces griseoruber DSM 40281, type strain for the species Streptomyces griseoruber.</title>
        <authorList>
            <person name="Ruckert C."/>
            <person name="Winkler A."/>
            <person name="Kalinowski J."/>
            <person name="Kampfer P."/>
            <person name="Glaeser S."/>
        </authorList>
    </citation>
    <scope>NUCLEOTIDE SEQUENCE [LARGE SCALE GENOMIC DNA]</scope>
    <source>
        <strain evidence="6 7">DSM 40281</strain>
    </source>
</reference>
<dbReference type="OrthoDB" id="8688418at2"/>
<dbReference type="PANTHER" id="PTHR30055">
    <property type="entry name" value="HTH-TYPE TRANSCRIPTIONAL REGULATOR RUTR"/>
    <property type="match status" value="1"/>
</dbReference>
<dbReference type="InterPro" id="IPR041347">
    <property type="entry name" value="MftR_C"/>
</dbReference>
<keyword evidence="2 4" id="KW-0238">DNA-binding</keyword>
<feature type="DNA-binding region" description="H-T-H motif" evidence="4">
    <location>
        <begin position="33"/>
        <end position="52"/>
    </location>
</feature>
<keyword evidence="1" id="KW-0805">Transcription regulation</keyword>
<dbReference type="GO" id="GO:0003700">
    <property type="term" value="F:DNA-binding transcription factor activity"/>
    <property type="evidence" value="ECO:0007669"/>
    <property type="project" value="TreeGrafter"/>
</dbReference>
<keyword evidence="7" id="KW-1185">Reference proteome</keyword>
<dbReference type="SUPFAM" id="SSF46689">
    <property type="entry name" value="Homeodomain-like"/>
    <property type="match status" value="1"/>
</dbReference>
<evidence type="ECO:0000313" key="7">
    <source>
        <dbReference type="Proteomes" id="UP000052982"/>
    </source>
</evidence>
<evidence type="ECO:0000313" key="6">
    <source>
        <dbReference type="EMBL" id="KUN87170.1"/>
    </source>
</evidence>
<comment type="caution">
    <text evidence="6">The sequence shown here is derived from an EMBL/GenBank/DDBJ whole genome shotgun (WGS) entry which is preliminary data.</text>
</comment>
<dbReference type="PANTHER" id="PTHR30055:SF238">
    <property type="entry name" value="MYCOFACTOCIN BIOSYNTHESIS TRANSCRIPTIONAL REGULATOR MFTR-RELATED"/>
    <property type="match status" value="1"/>
</dbReference>
<evidence type="ECO:0000259" key="5">
    <source>
        <dbReference type="PROSITE" id="PS50977"/>
    </source>
</evidence>
<name>A0A101T7A0_9ACTN</name>
<evidence type="ECO:0000256" key="1">
    <source>
        <dbReference type="ARBA" id="ARBA00023015"/>
    </source>
</evidence>
<keyword evidence="3" id="KW-0804">Transcription</keyword>
<dbReference type="PRINTS" id="PR00455">
    <property type="entry name" value="HTHTETR"/>
</dbReference>
<evidence type="ECO:0000256" key="2">
    <source>
        <dbReference type="ARBA" id="ARBA00023125"/>
    </source>
</evidence>
<dbReference type="InterPro" id="IPR009057">
    <property type="entry name" value="Homeodomain-like_sf"/>
</dbReference>
<dbReference type="EMBL" id="LMWW01000008">
    <property type="protein sequence ID" value="KUN87170.1"/>
    <property type="molecule type" value="Genomic_DNA"/>
</dbReference>
<dbReference type="Pfam" id="PF17754">
    <property type="entry name" value="TetR_C_14"/>
    <property type="match status" value="1"/>
</dbReference>
<sequence>MQTLRERKKRRTRDALLRAAVELFTSRGYEATTVDAIAEAVDVSQRTFFRYFAGKEEAALGLVELTVERFVQAVRERPAHEPPLEALRQAVLDGWSSINEVVESVVPVELYLRMYRVIESTPVLLAAYLRRSTEVEETLAAVIAEREGLDVDADPRPRLAVAVFSGVMRVTERQWVAQEEGEFSLAGIRALTSRYLDQVGPALLGDWREA</sequence>